<dbReference type="CDD" id="cd06124">
    <property type="entry name" value="cupin_NimR-like_N"/>
    <property type="match status" value="1"/>
</dbReference>
<dbReference type="InterPro" id="IPR003313">
    <property type="entry name" value="AraC-bd"/>
</dbReference>
<evidence type="ECO:0000256" key="2">
    <source>
        <dbReference type="ARBA" id="ARBA00023125"/>
    </source>
</evidence>
<evidence type="ECO:0000313" key="6">
    <source>
        <dbReference type="Proteomes" id="UP001243844"/>
    </source>
</evidence>
<dbReference type="Proteomes" id="UP001243844">
    <property type="component" value="Unassembled WGS sequence"/>
</dbReference>
<organism evidence="5 6">
    <name type="scientific">Acinetobacter rudis</name>
    <dbReference type="NCBI Taxonomy" id="632955"/>
    <lineage>
        <taxon>Bacteria</taxon>
        <taxon>Pseudomonadati</taxon>
        <taxon>Pseudomonadota</taxon>
        <taxon>Gammaproteobacteria</taxon>
        <taxon>Moraxellales</taxon>
        <taxon>Moraxellaceae</taxon>
        <taxon>Acinetobacter</taxon>
    </lineage>
</organism>
<comment type="caution">
    <text evidence="5">The sequence shown here is derived from an EMBL/GenBank/DDBJ whole genome shotgun (WGS) entry which is preliminary data.</text>
</comment>
<dbReference type="RefSeq" id="WP_308981741.1">
    <property type="nucleotide sequence ID" value="NZ_JAVIDL010000024.1"/>
</dbReference>
<reference evidence="5" key="1">
    <citation type="submission" date="2023-08" db="EMBL/GenBank/DDBJ databases">
        <title>Emergence of clinically-relevant ST2 carbapenem-resistant Acinetobacter baumannii strains in hospital sewages in Zhejiang, East of China.</title>
        <authorList>
            <person name="Kaichao C."/>
            <person name="Zhang R."/>
        </authorList>
    </citation>
    <scope>NUCLEOTIDE SEQUENCE</scope>
    <source>
        <strain evidence="5">M-RB-37</strain>
    </source>
</reference>
<dbReference type="InterPro" id="IPR014710">
    <property type="entry name" value="RmlC-like_jellyroll"/>
</dbReference>
<keyword evidence="3" id="KW-0804">Transcription</keyword>
<dbReference type="SUPFAM" id="SSF46689">
    <property type="entry name" value="Homeodomain-like"/>
    <property type="match status" value="2"/>
</dbReference>
<evidence type="ECO:0000256" key="3">
    <source>
        <dbReference type="ARBA" id="ARBA00023163"/>
    </source>
</evidence>
<protein>
    <submittedName>
        <fullName evidence="5">Helix-turn-helix transcriptional regulator</fullName>
    </submittedName>
</protein>
<dbReference type="SUPFAM" id="SSF51182">
    <property type="entry name" value="RmlC-like cupins"/>
    <property type="match status" value="1"/>
</dbReference>
<keyword evidence="1" id="KW-0805">Transcription regulation</keyword>
<dbReference type="InterPro" id="IPR018060">
    <property type="entry name" value="HTH_AraC"/>
</dbReference>
<dbReference type="SMART" id="SM00342">
    <property type="entry name" value="HTH_ARAC"/>
    <property type="match status" value="1"/>
</dbReference>
<sequence length="270" mass="30518">MAWLEADAVFNPDQISNEVIGIAAKLSSHDSGVHQHSKGQLLYAQHGCIKITLTEQLCFLPAGCIAWIPPHTPHRAEMQKVTGYRSIYLDTQQITYLPAQICVFVATTLLTELLERIADSDFNSDWSEGVLHHLLQLCLHELVHAQKKPVILKFPQDRRLSQLTEDAYLLTLKQLALHVGASEKTLSRIFLKETGLSFTQWRNQWRYLRALELLPLYKKISPVSKALCFSSDSAFIHFFKSITGITPSAYLHGSISQTVLPTNLEKYAHI</sequence>
<dbReference type="GO" id="GO:0043565">
    <property type="term" value="F:sequence-specific DNA binding"/>
    <property type="evidence" value="ECO:0007669"/>
    <property type="project" value="InterPro"/>
</dbReference>
<gene>
    <name evidence="5" type="ORF">RFH47_11945</name>
</gene>
<dbReference type="GO" id="GO:0003700">
    <property type="term" value="F:DNA-binding transcription factor activity"/>
    <property type="evidence" value="ECO:0007669"/>
    <property type="project" value="InterPro"/>
</dbReference>
<dbReference type="PROSITE" id="PS01124">
    <property type="entry name" value="HTH_ARAC_FAMILY_2"/>
    <property type="match status" value="1"/>
</dbReference>
<dbReference type="InterPro" id="IPR011051">
    <property type="entry name" value="RmlC_Cupin_sf"/>
</dbReference>
<keyword evidence="2" id="KW-0238">DNA-binding</keyword>
<dbReference type="Pfam" id="PF12833">
    <property type="entry name" value="HTH_18"/>
    <property type="match status" value="1"/>
</dbReference>
<feature type="domain" description="HTH araC/xylS-type" evidence="4">
    <location>
        <begin position="157"/>
        <end position="253"/>
    </location>
</feature>
<dbReference type="Gene3D" id="1.10.10.60">
    <property type="entry name" value="Homeodomain-like"/>
    <property type="match status" value="2"/>
</dbReference>
<dbReference type="InterPro" id="IPR009057">
    <property type="entry name" value="Homeodomain-like_sf"/>
</dbReference>
<accession>A0AAW8JA01</accession>
<dbReference type="Pfam" id="PF02311">
    <property type="entry name" value="AraC_binding"/>
    <property type="match status" value="1"/>
</dbReference>
<name>A0AAW8JA01_9GAMM</name>
<dbReference type="PANTHER" id="PTHR11019">
    <property type="entry name" value="HTH-TYPE TRANSCRIPTIONAL REGULATOR NIMR"/>
    <property type="match status" value="1"/>
</dbReference>
<proteinExistence type="predicted"/>
<evidence type="ECO:0000313" key="5">
    <source>
        <dbReference type="EMBL" id="MDQ8936428.1"/>
    </source>
</evidence>
<dbReference type="Gene3D" id="2.60.120.10">
    <property type="entry name" value="Jelly Rolls"/>
    <property type="match status" value="1"/>
</dbReference>
<dbReference type="PANTHER" id="PTHR11019:SF159">
    <property type="entry name" value="TRANSCRIPTIONAL REGULATOR-RELATED"/>
    <property type="match status" value="1"/>
</dbReference>
<dbReference type="AlphaFoldDB" id="A0AAW8JA01"/>
<evidence type="ECO:0000256" key="1">
    <source>
        <dbReference type="ARBA" id="ARBA00023015"/>
    </source>
</evidence>
<evidence type="ECO:0000259" key="4">
    <source>
        <dbReference type="PROSITE" id="PS01124"/>
    </source>
</evidence>
<dbReference type="EMBL" id="JAVIDL010000024">
    <property type="protein sequence ID" value="MDQ8936428.1"/>
    <property type="molecule type" value="Genomic_DNA"/>
</dbReference>